<dbReference type="Pfam" id="PF13947">
    <property type="entry name" value="GUB_WAK_bind"/>
    <property type="match status" value="1"/>
</dbReference>
<evidence type="ECO:0000256" key="5">
    <source>
        <dbReference type="ARBA" id="ARBA00023157"/>
    </source>
</evidence>
<evidence type="ECO:0000313" key="8">
    <source>
        <dbReference type="EMBL" id="TVU05029.1"/>
    </source>
</evidence>
<feature type="domain" description="Protein kinase" evidence="7">
    <location>
        <begin position="1"/>
        <end position="302"/>
    </location>
</feature>
<dbReference type="InterPro" id="IPR008271">
    <property type="entry name" value="Ser/Thr_kinase_AS"/>
</dbReference>
<name>A0A5J9T0X8_9POAL</name>
<accession>A0A5J9T0X8</accession>
<dbReference type="GO" id="GO:0005886">
    <property type="term" value="C:plasma membrane"/>
    <property type="evidence" value="ECO:0007669"/>
    <property type="project" value="TreeGrafter"/>
</dbReference>
<evidence type="ECO:0000313" key="9">
    <source>
        <dbReference type="Proteomes" id="UP000324897"/>
    </source>
</evidence>
<reference evidence="8 9" key="1">
    <citation type="journal article" date="2019" name="Sci. Rep.">
        <title>A high-quality genome of Eragrostis curvula grass provides insights into Poaceae evolution and supports new strategies to enhance forage quality.</title>
        <authorList>
            <person name="Carballo J."/>
            <person name="Santos B.A.C.M."/>
            <person name="Zappacosta D."/>
            <person name="Garbus I."/>
            <person name="Selva J.P."/>
            <person name="Gallo C.A."/>
            <person name="Diaz A."/>
            <person name="Albertini E."/>
            <person name="Caccamo M."/>
            <person name="Echenique V."/>
        </authorList>
    </citation>
    <scope>NUCLEOTIDE SEQUENCE [LARGE SCALE GENOMIC DNA]</scope>
    <source>
        <strain evidence="9">cv. Victoria</strain>
        <tissue evidence="8">Leaf</tissue>
    </source>
</reference>
<proteinExistence type="predicted"/>
<keyword evidence="5" id="KW-1015">Disulfide bond</keyword>
<dbReference type="OrthoDB" id="668183at2759"/>
<evidence type="ECO:0000256" key="1">
    <source>
        <dbReference type="ARBA" id="ARBA00004479"/>
    </source>
</evidence>
<dbReference type="Gene3D" id="1.10.510.10">
    <property type="entry name" value="Transferase(Phosphotransferase) domain 1"/>
    <property type="match status" value="1"/>
</dbReference>
<dbReference type="SUPFAM" id="SSF56112">
    <property type="entry name" value="Protein kinase-like (PK-like)"/>
    <property type="match status" value="1"/>
</dbReference>
<dbReference type="EMBL" id="RWGY01000051">
    <property type="protein sequence ID" value="TVU05029.1"/>
    <property type="molecule type" value="Genomic_DNA"/>
</dbReference>
<dbReference type="InterPro" id="IPR045274">
    <property type="entry name" value="WAK-like"/>
</dbReference>
<dbReference type="InterPro" id="IPR025287">
    <property type="entry name" value="WAK_GUB"/>
</dbReference>
<keyword evidence="9" id="KW-1185">Reference proteome</keyword>
<dbReference type="PANTHER" id="PTHR27005">
    <property type="entry name" value="WALL-ASSOCIATED RECEPTOR KINASE-LIKE 21"/>
    <property type="match status" value="1"/>
</dbReference>
<keyword evidence="2" id="KW-0732">Signal</keyword>
<comment type="subcellular location">
    <subcellularLocation>
        <location evidence="1">Membrane</location>
        <topology evidence="1">Single-pass type I membrane protein</topology>
    </subcellularLocation>
</comment>
<dbReference type="PANTHER" id="PTHR27005:SF249">
    <property type="entry name" value="OS10G0116600 PROTEIN"/>
    <property type="match status" value="1"/>
</dbReference>
<evidence type="ECO:0000259" key="7">
    <source>
        <dbReference type="PROSITE" id="PS50011"/>
    </source>
</evidence>
<dbReference type="Pfam" id="PF07714">
    <property type="entry name" value="PK_Tyr_Ser-Thr"/>
    <property type="match status" value="1"/>
</dbReference>
<keyword evidence="4" id="KW-0067">ATP-binding</keyword>
<dbReference type="GO" id="GO:0005524">
    <property type="term" value="F:ATP binding"/>
    <property type="evidence" value="ECO:0007669"/>
    <property type="project" value="UniProtKB-KW"/>
</dbReference>
<dbReference type="PROSITE" id="PS50011">
    <property type="entry name" value="PROTEIN_KINASE_DOM"/>
    <property type="match status" value="1"/>
</dbReference>
<evidence type="ECO:0000256" key="2">
    <source>
        <dbReference type="ARBA" id="ARBA00022729"/>
    </source>
</evidence>
<gene>
    <name evidence="8" type="ORF">EJB05_48177</name>
</gene>
<feature type="non-terminal residue" evidence="8">
    <location>
        <position position="1"/>
    </location>
</feature>
<dbReference type="InterPro" id="IPR001245">
    <property type="entry name" value="Ser-Thr/Tyr_kinase_cat_dom"/>
</dbReference>
<comment type="caution">
    <text evidence="8">The sequence shown here is derived from an EMBL/GenBank/DDBJ whole genome shotgun (WGS) entry which is preliminary data.</text>
</comment>
<keyword evidence="6" id="KW-0325">Glycoprotein</keyword>
<dbReference type="GO" id="GO:0030247">
    <property type="term" value="F:polysaccharide binding"/>
    <property type="evidence" value="ECO:0007669"/>
    <property type="project" value="InterPro"/>
</dbReference>
<dbReference type="AlphaFoldDB" id="A0A5J9T0X8"/>
<sequence>MNRWQQLLWWQLQRSAAWQPLPSSSSRRSLSRVAPTSVASGNISISYPFGMAPGCFLPGFEVTCNNTFNNTTVKNLEKSQVIHKNIVRLIGCCLEVDIPILVYEFVSKGSLEGILHGKNKVPLTLDMRLGIAAESAEGLAYMHCKTNTSIQHGDVKPANILLDDNFVPKISDFGISKLLARGTTEHAVDVIGDNIYMDPVYRQTGLLTNKSDVYSFGLVPFEHITGKKAVYGDDSSFVKTYLDTYITGIRDSKGTELSCKANEAEHDTEVLHNIARIAKECLNTDVDERPEMNDVAERLQNIRRARKK</sequence>
<evidence type="ECO:0000256" key="3">
    <source>
        <dbReference type="ARBA" id="ARBA00022741"/>
    </source>
</evidence>
<dbReference type="PROSITE" id="PS00108">
    <property type="entry name" value="PROTEIN_KINASE_ST"/>
    <property type="match status" value="1"/>
</dbReference>
<evidence type="ECO:0000256" key="4">
    <source>
        <dbReference type="ARBA" id="ARBA00022840"/>
    </source>
</evidence>
<dbReference type="InterPro" id="IPR000719">
    <property type="entry name" value="Prot_kinase_dom"/>
</dbReference>
<dbReference type="InterPro" id="IPR011009">
    <property type="entry name" value="Kinase-like_dom_sf"/>
</dbReference>
<protein>
    <recommendedName>
        <fullName evidence="7">Protein kinase domain-containing protein</fullName>
    </recommendedName>
</protein>
<dbReference type="Proteomes" id="UP000324897">
    <property type="component" value="Unassembled WGS sequence"/>
</dbReference>
<dbReference type="GO" id="GO:0007166">
    <property type="term" value="P:cell surface receptor signaling pathway"/>
    <property type="evidence" value="ECO:0007669"/>
    <property type="project" value="InterPro"/>
</dbReference>
<dbReference type="Gramene" id="TVU05029">
    <property type="protein sequence ID" value="TVU05029"/>
    <property type="gene ID" value="EJB05_48177"/>
</dbReference>
<evidence type="ECO:0000256" key="6">
    <source>
        <dbReference type="ARBA" id="ARBA00023180"/>
    </source>
</evidence>
<organism evidence="8 9">
    <name type="scientific">Eragrostis curvula</name>
    <name type="common">weeping love grass</name>
    <dbReference type="NCBI Taxonomy" id="38414"/>
    <lineage>
        <taxon>Eukaryota</taxon>
        <taxon>Viridiplantae</taxon>
        <taxon>Streptophyta</taxon>
        <taxon>Embryophyta</taxon>
        <taxon>Tracheophyta</taxon>
        <taxon>Spermatophyta</taxon>
        <taxon>Magnoliopsida</taxon>
        <taxon>Liliopsida</taxon>
        <taxon>Poales</taxon>
        <taxon>Poaceae</taxon>
        <taxon>PACMAD clade</taxon>
        <taxon>Chloridoideae</taxon>
        <taxon>Eragrostideae</taxon>
        <taxon>Eragrostidinae</taxon>
        <taxon>Eragrostis</taxon>
    </lineage>
</organism>
<dbReference type="GO" id="GO:0004674">
    <property type="term" value="F:protein serine/threonine kinase activity"/>
    <property type="evidence" value="ECO:0007669"/>
    <property type="project" value="TreeGrafter"/>
</dbReference>
<keyword evidence="3" id="KW-0547">Nucleotide-binding</keyword>
<dbReference type="SMART" id="SM00220">
    <property type="entry name" value="S_TKc"/>
    <property type="match status" value="1"/>
</dbReference>